<evidence type="ECO:0000256" key="1">
    <source>
        <dbReference type="SAM" id="Phobius"/>
    </source>
</evidence>
<evidence type="ECO:0000313" key="2">
    <source>
        <dbReference type="EMBL" id="MPY10709.1"/>
    </source>
</evidence>
<protein>
    <submittedName>
        <fullName evidence="2">Uncharacterized protein</fullName>
    </submittedName>
</protein>
<dbReference type="RefSeq" id="WP_152814267.1">
    <property type="nucleotide sequence ID" value="NZ_VJXX01000002.1"/>
</dbReference>
<accession>A0A7X1NPN7</accession>
<keyword evidence="3" id="KW-1185">Reference proteome</keyword>
<proteinExistence type="predicted"/>
<organism evidence="2 3">
    <name type="scientific">Arthrobacter bussei</name>
    <dbReference type="NCBI Taxonomy" id="2594179"/>
    <lineage>
        <taxon>Bacteria</taxon>
        <taxon>Bacillati</taxon>
        <taxon>Actinomycetota</taxon>
        <taxon>Actinomycetes</taxon>
        <taxon>Micrococcales</taxon>
        <taxon>Micrococcaceae</taxon>
        <taxon>Arthrobacter</taxon>
    </lineage>
</organism>
<dbReference type="AlphaFoldDB" id="A0A7X1NPN7"/>
<keyword evidence="1" id="KW-0472">Membrane</keyword>
<dbReference type="OrthoDB" id="4955230at2"/>
<gene>
    <name evidence="2" type="ORF">FNH21_08250</name>
</gene>
<feature type="transmembrane region" description="Helical" evidence="1">
    <location>
        <begin position="6"/>
        <end position="34"/>
    </location>
</feature>
<feature type="transmembrane region" description="Helical" evidence="1">
    <location>
        <begin position="104"/>
        <end position="125"/>
    </location>
</feature>
<feature type="transmembrane region" description="Helical" evidence="1">
    <location>
        <begin position="46"/>
        <end position="65"/>
    </location>
</feature>
<sequence length="177" mass="18129">MVAIVFIAVGLIAIAAAPFLFMPALVAGSWIFALRLRTSHPGYSRAWWCAGLAAGLLAAAIGATISVAPQLLVAGLLLLGFIAYAASVVLFGQAWSQGSDSPTAAWVITVSFGLVPVLGVALMAAFGRGIALADAGQSSWVIDTLFLAGLAGVPTFFLIGLIALSRMQTRRATSLAP</sequence>
<feature type="transmembrane region" description="Helical" evidence="1">
    <location>
        <begin position="71"/>
        <end position="92"/>
    </location>
</feature>
<dbReference type="EMBL" id="VJXX01000002">
    <property type="protein sequence ID" value="MPY10709.1"/>
    <property type="molecule type" value="Genomic_DNA"/>
</dbReference>
<keyword evidence="1" id="KW-0812">Transmembrane</keyword>
<dbReference type="Proteomes" id="UP000326464">
    <property type="component" value="Unassembled WGS sequence"/>
</dbReference>
<keyword evidence="1" id="KW-1133">Transmembrane helix</keyword>
<comment type="caution">
    <text evidence="2">The sequence shown here is derived from an EMBL/GenBank/DDBJ whole genome shotgun (WGS) entry which is preliminary data.</text>
</comment>
<name>A0A7X1NPN7_9MICC</name>
<feature type="transmembrane region" description="Helical" evidence="1">
    <location>
        <begin position="145"/>
        <end position="164"/>
    </location>
</feature>
<reference evidence="3" key="1">
    <citation type="submission" date="2019-07" db="EMBL/GenBank/DDBJ databases">
        <title>Arthrobacter KR32 sp. nov., isolated from mountain cheese made of cows milk.</title>
        <authorList>
            <person name="Flegler A."/>
        </authorList>
    </citation>
    <scope>NUCLEOTIDE SEQUENCE [LARGE SCALE GENOMIC DNA]</scope>
    <source>
        <strain evidence="3">KR32</strain>
    </source>
</reference>
<evidence type="ECO:0000313" key="3">
    <source>
        <dbReference type="Proteomes" id="UP000326464"/>
    </source>
</evidence>